<evidence type="ECO:0000259" key="1">
    <source>
        <dbReference type="Pfam" id="PF04101"/>
    </source>
</evidence>
<dbReference type="RefSeq" id="WP_404671966.1">
    <property type="nucleotide sequence ID" value="NZ_JBJDPD010000005.1"/>
</dbReference>
<dbReference type="NCBIfam" id="TIGR03590">
    <property type="entry name" value="PseG"/>
    <property type="match status" value="1"/>
</dbReference>
<keyword evidence="2" id="KW-0378">Hydrolase</keyword>
<keyword evidence="3" id="KW-1185">Reference proteome</keyword>
<name>A0ABW8L705_9GAMM</name>
<dbReference type="Gene3D" id="3.40.50.2000">
    <property type="entry name" value="Glycogen Phosphorylase B"/>
    <property type="match status" value="1"/>
</dbReference>
<comment type="caution">
    <text evidence="2">The sequence shown here is derived from an EMBL/GenBank/DDBJ whole genome shotgun (WGS) entry which is preliminary data.</text>
</comment>
<protein>
    <submittedName>
        <fullName evidence="2">UDP-2,4-diacetamido-2,4, 6-trideoxy-beta-L-altropyranose hydrolase</fullName>
        <ecNumber evidence="2">3.6.1.57</ecNumber>
    </submittedName>
</protein>
<sequence length="349" mass="38942">MRCLTLADALRSEGVDSHFICREHAGHLLELIAQRGYQSYGLPYTDQAQGSDEDVLEHASWLGATQKEDAKRCGEILQILQPDWLIVDHYALDIFWESAMRSYCQKIMVIDDLADRSHDCDILLDQTYGRDKGNYAIWVPEHCQVLCGSKYALLRPEFAQWREYSLDRRKTGCLDHLLINLGGVDKDNMTTEILKGLQESALPEHCKITVIMGSTAPWIKSVKDQASLMRWPTEIKTGVSNIAEIMSNSDLAIGAAGSTSWERCCLGLPTIMLVLAENQKTIANSLEIVSAASVLPLNYTKIGKFSLGFDKELDSLSLVTMSLSARSICDGLGVYRVIEALKQRGSNEY</sequence>
<dbReference type="EMBL" id="JBJDPD010000005">
    <property type="protein sequence ID" value="MFK4000674.1"/>
    <property type="molecule type" value="Genomic_DNA"/>
</dbReference>
<dbReference type="Gene3D" id="3.40.50.11190">
    <property type="match status" value="1"/>
</dbReference>
<reference evidence="2 3" key="1">
    <citation type="submission" date="2024-11" db="EMBL/GenBank/DDBJ databases">
        <title>The Natural Products Discovery Center: Release of the First 8490 Sequenced Strains for Exploring Actinobacteria Biosynthetic Diversity.</title>
        <authorList>
            <person name="Kalkreuter E."/>
            <person name="Kautsar S.A."/>
            <person name="Yang D."/>
            <person name="Bader C.D."/>
            <person name="Teijaro C.N."/>
            <person name="Fluegel L."/>
            <person name="Davis C.M."/>
            <person name="Simpson J.R."/>
            <person name="Lauterbach L."/>
            <person name="Steele A.D."/>
            <person name="Gui C."/>
            <person name="Meng S."/>
            <person name="Li G."/>
            <person name="Viehrig K."/>
            <person name="Ye F."/>
            <person name="Su P."/>
            <person name="Kiefer A.F."/>
            <person name="Nichols A."/>
            <person name="Cepeda A.J."/>
            <person name="Yan W."/>
            <person name="Fan B."/>
            <person name="Jiang Y."/>
            <person name="Adhikari A."/>
            <person name="Zheng C.-J."/>
            <person name="Schuster L."/>
            <person name="Cowan T.M."/>
            <person name="Smanski M.J."/>
            <person name="Chevrette M.G."/>
            <person name="De Carvalho L.P.S."/>
            <person name="Shen B."/>
        </authorList>
    </citation>
    <scope>NUCLEOTIDE SEQUENCE [LARGE SCALE GENOMIC DNA]</scope>
    <source>
        <strain evidence="2 3">NPDC077433</strain>
    </source>
</reference>
<proteinExistence type="predicted"/>
<gene>
    <name evidence="2" type="primary">pseG</name>
    <name evidence="2" type="ORF">ACI2I3_04900</name>
</gene>
<accession>A0ABW8L705</accession>
<dbReference type="Pfam" id="PF04101">
    <property type="entry name" value="Glyco_tran_28_C"/>
    <property type="match status" value="1"/>
</dbReference>
<dbReference type="GO" id="GO:0016787">
    <property type="term" value="F:hydrolase activity"/>
    <property type="evidence" value="ECO:0007669"/>
    <property type="project" value="UniProtKB-KW"/>
</dbReference>
<evidence type="ECO:0000313" key="3">
    <source>
        <dbReference type="Proteomes" id="UP001620234"/>
    </source>
</evidence>
<feature type="domain" description="Glycosyl transferase family 28 C-terminal" evidence="1">
    <location>
        <begin position="206"/>
        <end position="300"/>
    </location>
</feature>
<evidence type="ECO:0000313" key="2">
    <source>
        <dbReference type="EMBL" id="MFK4000674.1"/>
    </source>
</evidence>
<dbReference type="InterPro" id="IPR007235">
    <property type="entry name" value="Glyco_trans_28_C"/>
</dbReference>
<dbReference type="InterPro" id="IPR020023">
    <property type="entry name" value="PseG"/>
</dbReference>
<organism evidence="2 3">
    <name type="scientific">Psychrobacter namhaensis</name>
    <dbReference type="NCBI Taxonomy" id="292734"/>
    <lineage>
        <taxon>Bacteria</taxon>
        <taxon>Pseudomonadati</taxon>
        <taxon>Pseudomonadota</taxon>
        <taxon>Gammaproteobacteria</taxon>
        <taxon>Moraxellales</taxon>
        <taxon>Moraxellaceae</taxon>
        <taxon>Psychrobacter</taxon>
    </lineage>
</organism>
<dbReference type="EC" id="3.6.1.57" evidence="2"/>
<dbReference type="Proteomes" id="UP001620234">
    <property type="component" value="Unassembled WGS sequence"/>
</dbReference>